<evidence type="ECO:0000313" key="1">
    <source>
        <dbReference type="EMBL" id="GAA2130637.1"/>
    </source>
</evidence>
<comment type="caution">
    <text evidence="1">The sequence shown here is derived from an EMBL/GenBank/DDBJ whole genome shotgun (WGS) entry which is preliminary data.</text>
</comment>
<proteinExistence type="predicted"/>
<accession>A0ABN2YQD2</accession>
<sequence length="242" mass="25920">MTSAPETVLWTMLTGADAARDHIRGAAVESGFRATSFDEDSINIEIPFSLLKRRRAARLTATVRPSARGAEVAWTADSGPLNHDHLASIEDKLPEGVMYYHGLEDAALRAGLSLGGPTTLRVIVRALARDETVRAIGMGHMNESAGYIVLTTRRLLVIEASGLGSRTLLDAPHGSIEALSLGKRITGEILRVALSAGPIVISRLGHGEGHGIVKIYREERKERARFVPSSVGHSVAPGPRNP</sequence>
<dbReference type="Proteomes" id="UP001500102">
    <property type="component" value="Unassembled WGS sequence"/>
</dbReference>
<reference evidence="1 2" key="1">
    <citation type="journal article" date="2019" name="Int. J. Syst. Evol. Microbiol.">
        <title>The Global Catalogue of Microorganisms (GCM) 10K type strain sequencing project: providing services to taxonomists for standard genome sequencing and annotation.</title>
        <authorList>
            <consortium name="The Broad Institute Genomics Platform"/>
            <consortium name="The Broad Institute Genome Sequencing Center for Infectious Disease"/>
            <person name="Wu L."/>
            <person name="Ma J."/>
        </authorList>
    </citation>
    <scope>NUCLEOTIDE SEQUENCE [LARGE SCALE GENOMIC DNA]</scope>
    <source>
        <strain evidence="1 2">JCM 15921</strain>
    </source>
</reference>
<dbReference type="EMBL" id="BAAAQB010000013">
    <property type="protein sequence ID" value="GAA2130637.1"/>
    <property type="molecule type" value="Genomic_DNA"/>
</dbReference>
<protein>
    <submittedName>
        <fullName evidence="1">Uncharacterized protein</fullName>
    </submittedName>
</protein>
<name>A0ABN2YQD2_9MICC</name>
<evidence type="ECO:0000313" key="2">
    <source>
        <dbReference type="Proteomes" id="UP001500102"/>
    </source>
</evidence>
<organism evidence="1 2">
    <name type="scientific">Arthrobacter humicola</name>
    <dbReference type="NCBI Taxonomy" id="409291"/>
    <lineage>
        <taxon>Bacteria</taxon>
        <taxon>Bacillati</taxon>
        <taxon>Actinomycetota</taxon>
        <taxon>Actinomycetes</taxon>
        <taxon>Micrococcales</taxon>
        <taxon>Micrococcaceae</taxon>
        <taxon>Arthrobacter</taxon>
    </lineage>
</organism>
<keyword evidence="2" id="KW-1185">Reference proteome</keyword>
<dbReference type="RefSeq" id="WP_344363191.1">
    <property type="nucleotide sequence ID" value="NZ_BAAAQB010000013.1"/>
</dbReference>
<gene>
    <name evidence="1" type="ORF">GCM10009825_11750</name>
</gene>